<evidence type="ECO:0000256" key="9">
    <source>
        <dbReference type="ARBA" id="ARBA00023163"/>
    </source>
</evidence>
<evidence type="ECO:0000256" key="11">
    <source>
        <dbReference type="PROSITE-ProRule" id="PRU00042"/>
    </source>
</evidence>
<dbReference type="Gene3D" id="3.30.160.60">
    <property type="entry name" value="Classic Zinc Finger"/>
    <property type="match status" value="5"/>
</dbReference>
<feature type="domain" description="C2H2-type" evidence="12">
    <location>
        <begin position="279"/>
        <end position="306"/>
    </location>
</feature>
<evidence type="ECO:0000256" key="7">
    <source>
        <dbReference type="ARBA" id="ARBA00023015"/>
    </source>
</evidence>
<name>A0AAV2QUL7_MEGNR</name>
<dbReference type="Proteomes" id="UP001497623">
    <property type="component" value="Unassembled WGS sequence"/>
</dbReference>
<evidence type="ECO:0000256" key="6">
    <source>
        <dbReference type="ARBA" id="ARBA00022833"/>
    </source>
</evidence>
<dbReference type="InterPro" id="IPR050589">
    <property type="entry name" value="Ikaros_C2H2-ZF"/>
</dbReference>
<evidence type="ECO:0000256" key="3">
    <source>
        <dbReference type="ARBA" id="ARBA00022723"/>
    </source>
</evidence>
<keyword evidence="8" id="KW-0238">DNA-binding</keyword>
<reference evidence="13 14" key="1">
    <citation type="submission" date="2024-05" db="EMBL/GenBank/DDBJ databases">
        <authorList>
            <person name="Wallberg A."/>
        </authorList>
    </citation>
    <scope>NUCLEOTIDE SEQUENCE [LARGE SCALE GENOMIC DNA]</scope>
</reference>
<dbReference type="GO" id="GO:0003700">
    <property type="term" value="F:DNA-binding transcription factor activity"/>
    <property type="evidence" value="ECO:0007669"/>
    <property type="project" value="TreeGrafter"/>
</dbReference>
<feature type="domain" description="C2H2-type" evidence="12">
    <location>
        <begin position="308"/>
        <end position="335"/>
    </location>
</feature>
<evidence type="ECO:0000256" key="8">
    <source>
        <dbReference type="ARBA" id="ARBA00023125"/>
    </source>
</evidence>
<keyword evidence="6" id="KW-0862">Zinc</keyword>
<keyword evidence="4" id="KW-0677">Repeat</keyword>
<protein>
    <recommendedName>
        <fullName evidence="12">C2H2-type domain-containing protein</fullName>
    </recommendedName>
</protein>
<feature type="non-terminal residue" evidence="13">
    <location>
        <position position="1"/>
    </location>
</feature>
<sequence length="431" mass="49791">ISLLCFEEHIKMEYSSNSVYVEDPAYSNFAPSTSGIEEGVDKDLLDVIEIFNSEILGDIDIANSNISDDITQQIISNITSPINEIPHQIVPDHYEYPNLSELGNHFFFIDDIPKETKESQPTSTNLICFDCGIEFNDENDLGEHILMEHDNKFDCPECDFVCIDKKNLLKHLRNKHPQVVAECKENVKKIECIALDSDDDLSSFDEPYEIRNSDESENFELSSDSNTSKLKIYSHESLLKDILQTKDRPFSCNGCDFTCRTKGEVRQHKKLVHLPHKPFKCSSCNYRCKRKSDLQAHEIRHSIDDRPYQCLKCKYRCIGKSLLRKHMQTHARVKSYACLICSKELSSTLALNNHMMIHTGEKPFSCKECEFETRSSQSLNIHMRIHTGERPYACDQCDYRATSKNTLQGHKWRHVEVLDCHKDKLSMKFDL</sequence>
<feature type="domain" description="C2H2-type" evidence="12">
    <location>
        <begin position="364"/>
        <end position="391"/>
    </location>
</feature>
<dbReference type="EMBL" id="CAXKWB010011810">
    <property type="protein sequence ID" value="CAL4102305.1"/>
    <property type="molecule type" value="Genomic_DNA"/>
</dbReference>
<evidence type="ECO:0000256" key="1">
    <source>
        <dbReference type="ARBA" id="ARBA00004123"/>
    </source>
</evidence>
<keyword evidence="14" id="KW-1185">Reference proteome</keyword>
<dbReference type="PROSITE" id="PS50157">
    <property type="entry name" value="ZINC_FINGER_C2H2_2"/>
    <property type="match status" value="5"/>
</dbReference>
<evidence type="ECO:0000256" key="2">
    <source>
        <dbReference type="ARBA" id="ARBA00006991"/>
    </source>
</evidence>
<dbReference type="GO" id="GO:0000978">
    <property type="term" value="F:RNA polymerase II cis-regulatory region sequence-specific DNA binding"/>
    <property type="evidence" value="ECO:0007669"/>
    <property type="project" value="TreeGrafter"/>
</dbReference>
<gene>
    <name evidence="13" type="ORF">MNOR_LOCUS17285</name>
</gene>
<keyword evidence="9" id="KW-0804">Transcription</keyword>
<dbReference type="GO" id="GO:0045893">
    <property type="term" value="P:positive regulation of DNA-templated transcription"/>
    <property type="evidence" value="ECO:0007669"/>
    <property type="project" value="UniProtKB-ARBA"/>
</dbReference>
<feature type="domain" description="C2H2-type" evidence="12">
    <location>
        <begin position="250"/>
        <end position="278"/>
    </location>
</feature>
<dbReference type="FunFam" id="3.30.160.60:FF:001732">
    <property type="entry name" value="Zgc:162936"/>
    <property type="match status" value="1"/>
</dbReference>
<accession>A0AAV2QUL7</accession>
<comment type="subcellular location">
    <subcellularLocation>
        <location evidence="1">Nucleus</location>
    </subcellularLocation>
</comment>
<organism evidence="13 14">
    <name type="scientific">Meganyctiphanes norvegica</name>
    <name type="common">Northern krill</name>
    <name type="synonym">Thysanopoda norvegica</name>
    <dbReference type="NCBI Taxonomy" id="48144"/>
    <lineage>
        <taxon>Eukaryota</taxon>
        <taxon>Metazoa</taxon>
        <taxon>Ecdysozoa</taxon>
        <taxon>Arthropoda</taxon>
        <taxon>Crustacea</taxon>
        <taxon>Multicrustacea</taxon>
        <taxon>Malacostraca</taxon>
        <taxon>Eumalacostraca</taxon>
        <taxon>Eucarida</taxon>
        <taxon>Euphausiacea</taxon>
        <taxon>Euphausiidae</taxon>
        <taxon>Meganyctiphanes</taxon>
    </lineage>
</organism>
<dbReference type="PANTHER" id="PTHR24404:SF111">
    <property type="entry name" value="GASTRULA ZINC FINGER PROTEIN XLCGF49.1-LIKE-RELATED"/>
    <property type="match status" value="1"/>
</dbReference>
<evidence type="ECO:0000259" key="12">
    <source>
        <dbReference type="PROSITE" id="PS50157"/>
    </source>
</evidence>
<evidence type="ECO:0000313" key="13">
    <source>
        <dbReference type="EMBL" id="CAL4102305.1"/>
    </source>
</evidence>
<keyword evidence="10" id="KW-0539">Nucleus</keyword>
<keyword evidence="7" id="KW-0805">Transcription regulation</keyword>
<evidence type="ECO:0000256" key="4">
    <source>
        <dbReference type="ARBA" id="ARBA00022737"/>
    </source>
</evidence>
<evidence type="ECO:0000256" key="10">
    <source>
        <dbReference type="ARBA" id="ARBA00023242"/>
    </source>
</evidence>
<dbReference type="Pfam" id="PF00096">
    <property type="entry name" value="zf-C2H2"/>
    <property type="match status" value="2"/>
</dbReference>
<dbReference type="InterPro" id="IPR013087">
    <property type="entry name" value="Znf_C2H2_type"/>
</dbReference>
<feature type="domain" description="C2H2-type" evidence="12">
    <location>
        <begin position="336"/>
        <end position="363"/>
    </location>
</feature>
<dbReference type="GO" id="GO:0005634">
    <property type="term" value="C:nucleus"/>
    <property type="evidence" value="ECO:0007669"/>
    <property type="project" value="UniProtKB-SubCell"/>
</dbReference>
<dbReference type="PANTHER" id="PTHR24404">
    <property type="entry name" value="ZINC FINGER PROTEIN"/>
    <property type="match status" value="1"/>
</dbReference>
<evidence type="ECO:0000313" key="14">
    <source>
        <dbReference type="Proteomes" id="UP001497623"/>
    </source>
</evidence>
<evidence type="ECO:0000256" key="5">
    <source>
        <dbReference type="ARBA" id="ARBA00022771"/>
    </source>
</evidence>
<proteinExistence type="inferred from homology"/>
<dbReference type="FunFam" id="3.30.160.60:FF:001480">
    <property type="entry name" value="Si:cabz01071911.3"/>
    <property type="match status" value="1"/>
</dbReference>
<dbReference type="SUPFAM" id="SSF57667">
    <property type="entry name" value="beta-beta-alpha zinc fingers"/>
    <property type="match status" value="3"/>
</dbReference>
<comment type="similarity">
    <text evidence="2">Belongs to the krueppel C2H2-type zinc-finger protein family.</text>
</comment>
<dbReference type="GO" id="GO:0005694">
    <property type="term" value="C:chromosome"/>
    <property type="evidence" value="ECO:0007669"/>
    <property type="project" value="UniProtKB-ARBA"/>
</dbReference>
<keyword evidence="5 11" id="KW-0863">Zinc-finger</keyword>
<dbReference type="GO" id="GO:0006357">
    <property type="term" value="P:regulation of transcription by RNA polymerase II"/>
    <property type="evidence" value="ECO:0007669"/>
    <property type="project" value="TreeGrafter"/>
</dbReference>
<dbReference type="GO" id="GO:0008270">
    <property type="term" value="F:zinc ion binding"/>
    <property type="evidence" value="ECO:0007669"/>
    <property type="project" value="UniProtKB-KW"/>
</dbReference>
<comment type="caution">
    <text evidence="13">The sequence shown here is derived from an EMBL/GenBank/DDBJ whole genome shotgun (WGS) entry which is preliminary data.</text>
</comment>
<dbReference type="InterPro" id="IPR036236">
    <property type="entry name" value="Znf_C2H2_sf"/>
</dbReference>
<keyword evidence="3" id="KW-0479">Metal-binding</keyword>
<dbReference type="SMART" id="SM00355">
    <property type="entry name" value="ZnF_C2H2"/>
    <property type="match status" value="8"/>
</dbReference>
<dbReference type="PROSITE" id="PS00028">
    <property type="entry name" value="ZINC_FINGER_C2H2_1"/>
    <property type="match status" value="6"/>
</dbReference>
<dbReference type="AlphaFoldDB" id="A0AAV2QUL7"/>